<dbReference type="Pfam" id="PF03081">
    <property type="entry name" value="Exo70_C"/>
    <property type="match status" value="1"/>
</dbReference>
<evidence type="ECO:0000259" key="4">
    <source>
        <dbReference type="Pfam" id="PF03081"/>
    </source>
</evidence>
<proteinExistence type="inferred from homology"/>
<evidence type="ECO:0000256" key="2">
    <source>
        <dbReference type="ARBA" id="ARBA00022448"/>
    </source>
</evidence>
<evidence type="ECO:0000256" key="3">
    <source>
        <dbReference type="RuleBase" id="RU365026"/>
    </source>
</evidence>
<dbReference type="PANTHER" id="PTHR12542:SF121">
    <property type="entry name" value="EXOCYST SUBUNIT EXO70 FAMILY PROTEIN"/>
    <property type="match status" value="1"/>
</dbReference>
<dbReference type="SUPFAM" id="SSF74788">
    <property type="entry name" value="Cullin repeat-like"/>
    <property type="match status" value="1"/>
</dbReference>
<dbReference type="PANTHER" id="PTHR12542">
    <property type="entry name" value="EXOCYST COMPLEX PROTEIN EXO70"/>
    <property type="match status" value="1"/>
</dbReference>
<dbReference type="AlphaFoldDB" id="A0ABD3AC93"/>
<reference evidence="5 6" key="1">
    <citation type="submission" date="2024-11" db="EMBL/GenBank/DDBJ databases">
        <title>A near-complete genome assembly of Cinchona calisaya.</title>
        <authorList>
            <person name="Lian D.C."/>
            <person name="Zhao X.W."/>
            <person name="Wei L."/>
        </authorList>
    </citation>
    <scope>NUCLEOTIDE SEQUENCE [LARGE SCALE GENOMIC DNA]</scope>
    <source>
        <tissue evidence="5">Nenye</tissue>
    </source>
</reference>
<dbReference type="Pfam" id="PF20669">
    <property type="entry name" value="Exo70_N"/>
    <property type="match status" value="1"/>
</dbReference>
<dbReference type="Proteomes" id="UP001630127">
    <property type="component" value="Unassembled WGS sequence"/>
</dbReference>
<comment type="similarity">
    <text evidence="1 3">Belongs to the EXO70 family.</text>
</comment>
<organism evidence="5 6">
    <name type="scientific">Cinchona calisaya</name>
    <dbReference type="NCBI Taxonomy" id="153742"/>
    <lineage>
        <taxon>Eukaryota</taxon>
        <taxon>Viridiplantae</taxon>
        <taxon>Streptophyta</taxon>
        <taxon>Embryophyta</taxon>
        <taxon>Tracheophyta</taxon>
        <taxon>Spermatophyta</taxon>
        <taxon>Magnoliopsida</taxon>
        <taxon>eudicotyledons</taxon>
        <taxon>Gunneridae</taxon>
        <taxon>Pentapetalae</taxon>
        <taxon>asterids</taxon>
        <taxon>lamiids</taxon>
        <taxon>Gentianales</taxon>
        <taxon>Rubiaceae</taxon>
        <taxon>Cinchonoideae</taxon>
        <taxon>Cinchoneae</taxon>
        <taxon>Cinchona</taxon>
    </lineage>
</organism>
<accession>A0ABD3AC93</accession>
<gene>
    <name evidence="5" type="ORF">ACH5RR_007828</name>
</gene>
<name>A0ABD3AC93_9GENT</name>
<comment type="function">
    <text evidence="3">Component of the exocyst complex.</text>
</comment>
<keyword evidence="6" id="KW-1185">Reference proteome</keyword>
<keyword evidence="3" id="KW-0653">Protein transport</keyword>
<keyword evidence="3" id="KW-0268">Exocytosis</keyword>
<evidence type="ECO:0000313" key="6">
    <source>
        <dbReference type="Proteomes" id="UP001630127"/>
    </source>
</evidence>
<dbReference type="Gene3D" id="1.20.1280.170">
    <property type="entry name" value="Exocyst complex component Exo70"/>
    <property type="match status" value="1"/>
</dbReference>
<protein>
    <recommendedName>
        <fullName evidence="3">Exocyst subunit Exo70 family protein</fullName>
    </recommendedName>
</protein>
<evidence type="ECO:0000313" key="5">
    <source>
        <dbReference type="EMBL" id="KAL3528506.1"/>
    </source>
</evidence>
<dbReference type="GO" id="GO:0015031">
    <property type="term" value="P:protein transport"/>
    <property type="evidence" value="ECO:0007669"/>
    <property type="project" value="UniProtKB-KW"/>
</dbReference>
<evidence type="ECO:0000256" key="1">
    <source>
        <dbReference type="ARBA" id="ARBA00006756"/>
    </source>
</evidence>
<sequence>MAQDLDIENLVASREILKKSLEKSRELDVAINETGPRLGKSKQRLASLEVAIQNVASKCALYHVRRHIDRAVGPAAAALRIFDVVNELETSLTSADPSADLRGYLVTVQRIEEAVKLLRDNCKLVILWLEDALQFLEDKGVADDGYILKFKKCLKILKQLQEVEVSFGLRGGLLMDAFNQLENEFRRLLIVNSFPPPVPDELDVIPFPPPSFPDSDINKMQMIMERLMVSNRLDRCQSIYVEVRSSIVMTALKALDLGYLELSLSEFDSVQNIEGYVDQWGKHLEFAVKYLFEMEYRLCDDVFQTVGCDVWMECFAKIVLRSGFYNFIKFANSIARSKKEAIKLLKLLDIFAALDKLRLDFNRLFSGKSCLDIQTQTRDLIKKVIDRASELFWELSVQVESQRSSNPPTDGSVPRLVLFVTDYCNILLEDEYKSMLLEVLKIHGCWNNLEFKEGILSSQVEHIVKALELNLQTWAKAYEDTNLSHFFRMNNYWYFFKNINGTKLHDLMGDNWLSAYEEDMEYHAAVYLSESWGKLPALLSEEDLVLFPGGRAINHDLLQKRIKEFANAFEDVYNKQSYWILSDKSLRLRTCQWIMQVVFPPYKSYIQKYMPLIEYEEDTSKYLKYTPASLEDMINSLFQPKLGKCGSTKCTHLVNKIKNAVTNHFPSTPAAA</sequence>
<dbReference type="GO" id="GO:0006887">
    <property type="term" value="P:exocytosis"/>
    <property type="evidence" value="ECO:0007669"/>
    <property type="project" value="UniProtKB-KW"/>
</dbReference>
<dbReference type="InterPro" id="IPR004140">
    <property type="entry name" value="Exo70"/>
</dbReference>
<dbReference type="InterPro" id="IPR016159">
    <property type="entry name" value="Cullin_repeat-like_dom_sf"/>
</dbReference>
<dbReference type="EMBL" id="JBJUIK010000004">
    <property type="protein sequence ID" value="KAL3528506.1"/>
    <property type="molecule type" value="Genomic_DNA"/>
</dbReference>
<comment type="caution">
    <text evidence="5">The sequence shown here is derived from an EMBL/GenBank/DDBJ whole genome shotgun (WGS) entry which is preliminary data.</text>
</comment>
<dbReference type="InterPro" id="IPR046364">
    <property type="entry name" value="Exo70_C"/>
</dbReference>
<feature type="domain" description="Exocyst complex subunit Exo70 C-terminal" evidence="4">
    <location>
        <begin position="279"/>
        <end position="636"/>
    </location>
</feature>
<keyword evidence="2 3" id="KW-0813">Transport</keyword>